<sequence length="133" mass="14516">MTNEPIDMSKITFQYGGFLIILGVLCYIISDSEKKETALIPAIFGMIFLVGNYIAENEKWKMHVMHVLVLLALVGVISGLVDQDGMTGLLAILTGGDTGLANIEKAAMSIASAVYMYFCIQSFKQARLSSKED</sequence>
<feature type="transmembrane region" description="Helical" evidence="1">
    <location>
        <begin position="12"/>
        <end position="30"/>
    </location>
</feature>
<proteinExistence type="predicted"/>
<protein>
    <recommendedName>
        <fullName evidence="3">Transmembrane protein</fullName>
    </recommendedName>
</protein>
<evidence type="ECO:0000313" key="2">
    <source>
        <dbReference type="EMBL" id="AIE95253.1"/>
    </source>
</evidence>
<keyword evidence="1" id="KW-0472">Membrane</keyword>
<dbReference type="AlphaFoldDB" id="A0A075FV67"/>
<evidence type="ECO:0000256" key="1">
    <source>
        <dbReference type="SAM" id="Phobius"/>
    </source>
</evidence>
<keyword evidence="1" id="KW-0812">Transmembrane</keyword>
<feature type="transmembrane region" description="Helical" evidence="1">
    <location>
        <begin position="62"/>
        <end position="81"/>
    </location>
</feature>
<evidence type="ECO:0008006" key="3">
    <source>
        <dbReference type="Google" id="ProtNLM"/>
    </source>
</evidence>
<dbReference type="EMBL" id="KF900445">
    <property type="protein sequence ID" value="AIE95253.1"/>
    <property type="molecule type" value="Genomic_DNA"/>
</dbReference>
<reference evidence="2" key="1">
    <citation type="journal article" date="2014" name="Genome Biol. Evol.">
        <title>Pangenome evidence for extensive interdomain horizontal transfer affecting lineage core and shell genes in uncultured planktonic thaumarchaeota and euryarchaeota.</title>
        <authorList>
            <person name="Deschamps P."/>
            <person name="Zivanovic Y."/>
            <person name="Moreira D."/>
            <person name="Rodriguez-Valera F."/>
            <person name="Lopez-Garcia P."/>
        </authorList>
    </citation>
    <scope>NUCLEOTIDE SEQUENCE</scope>
</reference>
<keyword evidence="1" id="KW-1133">Transmembrane helix</keyword>
<accession>A0A075FV67</accession>
<feature type="transmembrane region" description="Helical" evidence="1">
    <location>
        <begin position="36"/>
        <end position="55"/>
    </location>
</feature>
<organism evidence="2">
    <name type="scientific">uncultured marine group II/III euryarchaeote AD1000_61_A07</name>
    <dbReference type="NCBI Taxonomy" id="1457792"/>
    <lineage>
        <taxon>Archaea</taxon>
        <taxon>Methanobacteriati</taxon>
        <taxon>Methanobacteriota</taxon>
        <taxon>environmental samples</taxon>
    </lineage>
</organism>
<name>A0A075FV67_9EURY</name>